<evidence type="ECO:0000259" key="1">
    <source>
        <dbReference type="PROSITE" id="PS51186"/>
    </source>
</evidence>
<name>A0ABS2PPD9_9STRE</name>
<gene>
    <name evidence="2" type="ORF">JOC28_000177</name>
</gene>
<organism evidence="2 3">
    <name type="scientific">Streptococcus loxodontisalivarius</name>
    <dbReference type="NCBI Taxonomy" id="1349415"/>
    <lineage>
        <taxon>Bacteria</taxon>
        <taxon>Bacillati</taxon>
        <taxon>Bacillota</taxon>
        <taxon>Bacilli</taxon>
        <taxon>Lactobacillales</taxon>
        <taxon>Streptococcaceae</taxon>
        <taxon>Streptococcus</taxon>
    </lineage>
</organism>
<keyword evidence="3" id="KW-1185">Reference proteome</keyword>
<dbReference type="InterPro" id="IPR016181">
    <property type="entry name" value="Acyl_CoA_acyltransferase"/>
</dbReference>
<dbReference type="Proteomes" id="UP000697472">
    <property type="component" value="Unassembled WGS sequence"/>
</dbReference>
<evidence type="ECO:0000313" key="2">
    <source>
        <dbReference type="EMBL" id="MBM7641889.1"/>
    </source>
</evidence>
<dbReference type="InterPro" id="IPR051531">
    <property type="entry name" value="N-acetyltransferase"/>
</dbReference>
<dbReference type="Gene3D" id="3.40.630.30">
    <property type="match status" value="1"/>
</dbReference>
<reference evidence="2 3" key="1">
    <citation type="submission" date="2021-01" db="EMBL/GenBank/DDBJ databases">
        <title>Genomic Encyclopedia of Type Strains, Phase IV (KMG-IV): sequencing the most valuable type-strain genomes for metagenomic binning, comparative biology and taxonomic classification.</title>
        <authorList>
            <person name="Goeker M."/>
        </authorList>
    </citation>
    <scope>NUCLEOTIDE SEQUENCE [LARGE SCALE GENOMIC DNA]</scope>
    <source>
        <strain evidence="2 3">DSM 27382</strain>
    </source>
</reference>
<dbReference type="RefSeq" id="WP_205008763.1">
    <property type="nucleotide sequence ID" value="NZ_JAFBEH010000002.1"/>
</dbReference>
<dbReference type="PROSITE" id="PS51186">
    <property type="entry name" value="GNAT"/>
    <property type="match status" value="1"/>
</dbReference>
<dbReference type="Pfam" id="PF13302">
    <property type="entry name" value="Acetyltransf_3"/>
    <property type="match status" value="1"/>
</dbReference>
<proteinExistence type="predicted"/>
<accession>A0ABS2PPD9</accession>
<dbReference type="InterPro" id="IPR000182">
    <property type="entry name" value="GNAT_dom"/>
</dbReference>
<protein>
    <submittedName>
        <fullName evidence="2">RimJ/RimL family protein N-acetyltransferase</fullName>
    </submittedName>
</protein>
<feature type="domain" description="N-acetyltransferase" evidence="1">
    <location>
        <begin position="19"/>
        <end position="181"/>
    </location>
</feature>
<comment type="caution">
    <text evidence="2">The sequence shown here is derived from an EMBL/GenBank/DDBJ whole genome shotgun (WGS) entry which is preliminary data.</text>
</comment>
<evidence type="ECO:0000313" key="3">
    <source>
        <dbReference type="Proteomes" id="UP000697472"/>
    </source>
</evidence>
<dbReference type="PANTHER" id="PTHR43792">
    <property type="entry name" value="GNAT FAMILY, PUTATIVE (AFU_ORTHOLOGUE AFUA_3G00765)-RELATED-RELATED"/>
    <property type="match status" value="1"/>
</dbReference>
<sequence>MENIYQKLDRCRFIETDRLRLRPVTLADAHAMFSYASDVENVRWTFPVNTSLDETKNLIAAIYLASPLGRWGIELKIGHQFIGTIDLMAIDETLGRARVGYILDKHYWNQGYATESLRAVLKTFFEELKMNCLEACHDKENLASGRVMQKVGMLFISEEPYFKTNPQNDNHLATVKRYLLTKDDYFKGVKYD</sequence>
<dbReference type="EMBL" id="JAFBEH010000002">
    <property type="protein sequence ID" value="MBM7641889.1"/>
    <property type="molecule type" value="Genomic_DNA"/>
</dbReference>
<dbReference type="SUPFAM" id="SSF55729">
    <property type="entry name" value="Acyl-CoA N-acyltransferases (Nat)"/>
    <property type="match status" value="1"/>
</dbReference>